<dbReference type="RefSeq" id="WP_165566214.1">
    <property type="nucleotide sequence ID" value="NZ_SAYU02000007.1"/>
</dbReference>
<reference evidence="3" key="1">
    <citation type="submission" date="2020-03" db="EMBL/GenBank/DDBJ databases">
        <title>Phycicoccus flavus sp. nov., a novel endophytic actinobacterium isolated from branch of Kandelia candel.</title>
        <authorList>
            <person name="Tuo L."/>
        </authorList>
    </citation>
    <scope>NUCLEOTIDE SEQUENCE</scope>
    <source>
        <strain evidence="3">CMS6Z-2</strain>
    </source>
</reference>
<dbReference type="EMBL" id="SAYU02000007">
    <property type="protein sequence ID" value="NHA67148.1"/>
    <property type="molecule type" value="Genomic_DNA"/>
</dbReference>
<name>A0A8T6QYZ5_9MICO</name>
<dbReference type="AlphaFoldDB" id="A0A8T6QYZ5"/>
<gene>
    <name evidence="3" type="ORF">EPD83_003625</name>
</gene>
<dbReference type="PANTHER" id="PTHR43244:SF1">
    <property type="entry name" value="5,10-METHYLENETETRAHYDROMETHANOPTERIN REDUCTASE"/>
    <property type="match status" value="1"/>
</dbReference>
<dbReference type="PANTHER" id="PTHR43244">
    <property type="match status" value="1"/>
</dbReference>
<keyword evidence="4" id="KW-1185">Reference proteome</keyword>
<organism evidence="3 4">
    <name type="scientific">Phycicoccus flavus</name>
    <dbReference type="NCBI Taxonomy" id="2502783"/>
    <lineage>
        <taxon>Bacteria</taxon>
        <taxon>Bacillati</taxon>
        <taxon>Actinomycetota</taxon>
        <taxon>Actinomycetes</taxon>
        <taxon>Micrococcales</taxon>
        <taxon>Intrasporangiaceae</taxon>
        <taxon>Phycicoccus</taxon>
    </lineage>
</organism>
<protein>
    <submittedName>
        <fullName evidence="3">LLM class flavin-dependent oxidoreductase</fullName>
    </submittedName>
</protein>
<evidence type="ECO:0000313" key="3">
    <source>
        <dbReference type="EMBL" id="NHA67148.1"/>
    </source>
</evidence>
<comment type="caution">
    <text evidence="3">The sequence shown here is derived from an EMBL/GenBank/DDBJ whole genome shotgun (WGS) entry which is preliminary data.</text>
</comment>
<sequence length="290" mass="30199">MTTLGVIFLPDRPPEALVPAARAAEAAGLDQLWLWEDCFCEGGVASAALALGATSRIAVGLGVMPVPLRNVALTAMEVATLERVHPGRLVAGLGHGVQDWMDQVGARAASPLTLLREYTEALRSLLAGEEVSVSGRHVRLEGVRLAWPPAGPVALHLAGEGPRTLDLVGELGDGLVVPGGYTPQRLHEVVQRVRRAAEAAGRERAPEVTVFLPCAFGPDAEGLLATHRERHGAAADGPPTEVWGDAEAVAAGVRRYAEAGADAVALQPMGDVDLDRFAAAAGEVRALVAD</sequence>
<dbReference type="InterPro" id="IPR011251">
    <property type="entry name" value="Luciferase-like_dom"/>
</dbReference>
<proteinExistence type="predicted"/>
<dbReference type="CDD" id="cd01097">
    <property type="entry name" value="Tetrahydromethanopterin_reductase"/>
    <property type="match status" value="1"/>
</dbReference>
<dbReference type="SUPFAM" id="SSF51679">
    <property type="entry name" value="Bacterial luciferase-like"/>
    <property type="match status" value="1"/>
</dbReference>
<feature type="domain" description="Luciferase-like" evidence="2">
    <location>
        <begin position="13"/>
        <end position="279"/>
    </location>
</feature>
<dbReference type="Gene3D" id="3.20.20.30">
    <property type="entry name" value="Luciferase-like domain"/>
    <property type="match status" value="1"/>
</dbReference>
<dbReference type="Proteomes" id="UP000287866">
    <property type="component" value="Unassembled WGS sequence"/>
</dbReference>
<keyword evidence="1" id="KW-0560">Oxidoreductase</keyword>
<evidence type="ECO:0000259" key="2">
    <source>
        <dbReference type="Pfam" id="PF00296"/>
    </source>
</evidence>
<dbReference type="Pfam" id="PF00296">
    <property type="entry name" value="Bac_luciferase"/>
    <property type="match status" value="1"/>
</dbReference>
<accession>A0A8T6QYZ5</accession>
<dbReference type="GO" id="GO:0016705">
    <property type="term" value="F:oxidoreductase activity, acting on paired donors, with incorporation or reduction of molecular oxygen"/>
    <property type="evidence" value="ECO:0007669"/>
    <property type="project" value="InterPro"/>
</dbReference>
<dbReference type="InterPro" id="IPR050564">
    <property type="entry name" value="F420-G6PD/mer"/>
</dbReference>
<evidence type="ECO:0000256" key="1">
    <source>
        <dbReference type="ARBA" id="ARBA00023002"/>
    </source>
</evidence>
<dbReference type="InterPro" id="IPR036661">
    <property type="entry name" value="Luciferase-like_sf"/>
</dbReference>
<evidence type="ECO:0000313" key="4">
    <source>
        <dbReference type="Proteomes" id="UP000287866"/>
    </source>
</evidence>